<sequence length="176" mass="20553">MTNEYFSKLLEIGNTQAVFNYLKSLKPFLDYTKNSTDLIHKDKKVYDALCIFVDQLGYIGGFSTALQNAVDKPLMTKEMFERWNSDSKRARKHPDRCKTYFYARLKAGKRGKSTCGRKIDNSSIDEWKDRIPKSDHVGITVYEHKTAANQVATVILTKEEESWFDIYFEKIWIEAR</sequence>
<organism evidence="1 2">
    <name type="scientific">Ranitomeya imitator</name>
    <name type="common">mimic poison frog</name>
    <dbReference type="NCBI Taxonomy" id="111125"/>
    <lineage>
        <taxon>Eukaryota</taxon>
        <taxon>Metazoa</taxon>
        <taxon>Chordata</taxon>
        <taxon>Craniata</taxon>
        <taxon>Vertebrata</taxon>
        <taxon>Euteleostomi</taxon>
        <taxon>Amphibia</taxon>
        <taxon>Batrachia</taxon>
        <taxon>Anura</taxon>
        <taxon>Neobatrachia</taxon>
        <taxon>Hyloidea</taxon>
        <taxon>Dendrobatidae</taxon>
        <taxon>Dendrobatinae</taxon>
        <taxon>Ranitomeya</taxon>
    </lineage>
</organism>
<dbReference type="EMBL" id="CAUEEQ010024595">
    <property type="protein sequence ID" value="CAJ0945935.1"/>
    <property type="molecule type" value="Genomic_DNA"/>
</dbReference>
<evidence type="ECO:0000313" key="2">
    <source>
        <dbReference type="Proteomes" id="UP001176940"/>
    </source>
</evidence>
<name>A0ABN9LMQ7_9NEOB</name>
<reference evidence="1" key="1">
    <citation type="submission" date="2023-07" db="EMBL/GenBank/DDBJ databases">
        <authorList>
            <person name="Stuckert A."/>
        </authorList>
    </citation>
    <scope>NUCLEOTIDE SEQUENCE</scope>
</reference>
<evidence type="ECO:0000313" key="1">
    <source>
        <dbReference type="EMBL" id="CAJ0945935.1"/>
    </source>
</evidence>
<gene>
    <name evidence="1" type="ORF">RIMI_LOCUS11066228</name>
</gene>
<dbReference type="PANTHER" id="PTHR47306:SF2">
    <property type="entry name" value="CORE-BINDING (CB) DOMAIN-CONTAINING PROTEIN"/>
    <property type="match status" value="1"/>
</dbReference>
<comment type="caution">
    <text evidence="1">The sequence shown here is derived from an EMBL/GenBank/DDBJ whole genome shotgun (WGS) entry which is preliminary data.</text>
</comment>
<dbReference type="Proteomes" id="UP001176940">
    <property type="component" value="Unassembled WGS sequence"/>
</dbReference>
<keyword evidence="2" id="KW-1185">Reference proteome</keyword>
<accession>A0ABN9LMQ7</accession>
<protein>
    <submittedName>
        <fullName evidence="1">Uncharacterized protein</fullName>
    </submittedName>
</protein>
<dbReference type="PANTHER" id="PTHR47306">
    <property type="entry name" value="SI:CH211-178J18.4-RELATED"/>
    <property type="match status" value="1"/>
</dbReference>
<proteinExistence type="predicted"/>